<gene>
    <name evidence="3" type="ORF">C7H79_00385</name>
</gene>
<comment type="caution">
    <text evidence="3">The sequence shown here is derived from an EMBL/GenBank/DDBJ whole genome shotgun (WGS) entry which is preliminary data.</text>
</comment>
<dbReference type="EMBL" id="PXXU01000001">
    <property type="protein sequence ID" value="PSJ18929.1"/>
    <property type="molecule type" value="Genomic_DNA"/>
</dbReference>
<protein>
    <recommendedName>
        <fullName evidence="5">Lipoprotein</fullName>
    </recommendedName>
</protein>
<feature type="compositionally biased region" description="Polar residues" evidence="1">
    <location>
        <begin position="33"/>
        <end position="54"/>
    </location>
</feature>
<dbReference type="PROSITE" id="PS51257">
    <property type="entry name" value="PROKAR_LIPOPROTEIN"/>
    <property type="match status" value="1"/>
</dbReference>
<dbReference type="RefSeq" id="WP_106705312.1">
    <property type="nucleotide sequence ID" value="NZ_PXXU01000001.1"/>
</dbReference>
<keyword evidence="4" id="KW-1185">Reference proteome</keyword>
<evidence type="ECO:0000256" key="1">
    <source>
        <dbReference type="SAM" id="MobiDB-lite"/>
    </source>
</evidence>
<evidence type="ECO:0000313" key="3">
    <source>
        <dbReference type="EMBL" id="PSJ18929.1"/>
    </source>
</evidence>
<dbReference type="AlphaFoldDB" id="A0A2P7NZL8"/>
<feature type="signal peptide" evidence="2">
    <location>
        <begin position="1"/>
        <end position="20"/>
    </location>
</feature>
<proteinExistence type="predicted"/>
<dbReference type="Proteomes" id="UP000241912">
    <property type="component" value="Unassembled WGS sequence"/>
</dbReference>
<name>A0A2P7NZL8_9PROT</name>
<feature type="compositionally biased region" description="Low complexity" evidence="1">
    <location>
        <begin position="55"/>
        <end position="71"/>
    </location>
</feature>
<dbReference type="OrthoDB" id="8549886at2"/>
<evidence type="ECO:0008006" key="5">
    <source>
        <dbReference type="Google" id="ProtNLM"/>
    </source>
</evidence>
<feature type="chain" id="PRO_5015189316" description="Lipoprotein" evidence="2">
    <location>
        <begin position="21"/>
        <end position="84"/>
    </location>
</feature>
<keyword evidence="2" id="KW-0732">Signal</keyword>
<evidence type="ECO:0000256" key="2">
    <source>
        <dbReference type="SAM" id="SignalP"/>
    </source>
</evidence>
<sequence>MLIKLFLAVSLSLSIASCFAESDDSKSKLLIEPSQQKRSSPDASQQKQSAQPNASTESTSSQSSQDSNQDNKPSMIEYCRNHPC</sequence>
<feature type="region of interest" description="Disordered" evidence="1">
    <location>
        <begin position="30"/>
        <end position="84"/>
    </location>
</feature>
<reference evidence="3 4" key="1">
    <citation type="submission" date="2018-03" db="EMBL/GenBank/DDBJ databases">
        <title>Draft genome of Nitrosomonas supralitoralis APG5.</title>
        <authorList>
            <person name="Urakawa H."/>
            <person name="Lopez J.V."/>
        </authorList>
    </citation>
    <scope>NUCLEOTIDE SEQUENCE [LARGE SCALE GENOMIC DNA]</scope>
    <source>
        <strain evidence="3 4">APG5</strain>
    </source>
</reference>
<accession>A0A2P7NZL8</accession>
<evidence type="ECO:0000313" key="4">
    <source>
        <dbReference type="Proteomes" id="UP000241912"/>
    </source>
</evidence>
<organism evidence="3 4">
    <name type="scientific">Nitrosomonas supralitoralis</name>
    <dbReference type="NCBI Taxonomy" id="2116706"/>
    <lineage>
        <taxon>Bacteria</taxon>
        <taxon>Pseudomonadati</taxon>
        <taxon>Pseudomonadota</taxon>
        <taxon>Betaproteobacteria</taxon>
        <taxon>Nitrosomonadales</taxon>
        <taxon>Nitrosomonadaceae</taxon>
        <taxon>Nitrosomonas</taxon>
    </lineage>
</organism>